<dbReference type="GO" id="GO:0005524">
    <property type="term" value="F:ATP binding"/>
    <property type="evidence" value="ECO:0007669"/>
    <property type="project" value="UniProtKB-KW"/>
</dbReference>
<feature type="transmembrane region" description="Helical" evidence="9">
    <location>
        <begin position="157"/>
        <end position="174"/>
    </location>
</feature>
<keyword evidence="8 9" id="KW-0472">Membrane</keyword>
<reference evidence="12 13" key="1">
    <citation type="submission" date="2019-11" db="EMBL/GenBank/DDBJ databases">
        <title>Bacillus lacus genome.</title>
        <authorList>
            <person name="Allen C.J."/>
            <person name="Newman J.D."/>
        </authorList>
    </citation>
    <scope>NUCLEOTIDE SEQUENCE [LARGE SCALE GENOMIC DNA]</scope>
    <source>
        <strain evidence="12 13">KCTC 33946</strain>
    </source>
</reference>
<evidence type="ECO:0000259" key="11">
    <source>
        <dbReference type="PROSITE" id="PS50929"/>
    </source>
</evidence>
<organism evidence="12 13">
    <name type="scientific">Metabacillus lacus</name>
    <dbReference type="NCBI Taxonomy" id="1983721"/>
    <lineage>
        <taxon>Bacteria</taxon>
        <taxon>Bacillati</taxon>
        <taxon>Bacillota</taxon>
        <taxon>Bacilli</taxon>
        <taxon>Bacillales</taxon>
        <taxon>Bacillaceae</taxon>
        <taxon>Metabacillus</taxon>
    </lineage>
</organism>
<dbReference type="Gene3D" id="1.20.1560.10">
    <property type="entry name" value="ABC transporter type 1, transmembrane domain"/>
    <property type="match status" value="1"/>
</dbReference>
<evidence type="ECO:0000256" key="4">
    <source>
        <dbReference type="ARBA" id="ARBA00022692"/>
    </source>
</evidence>
<dbReference type="Proteomes" id="UP000448867">
    <property type="component" value="Unassembled WGS sequence"/>
</dbReference>
<dbReference type="GO" id="GO:0016887">
    <property type="term" value="F:ATP hydrolysis activity"/>
    <property type="evidence" value="ECO:0007669"/>
    <property type="project" value="InterPro"/>
</dbReference>
<evidence type="ECO:0000256" key="3">
    <source>
        <dbReference type="ARBA" id="ARBA00022475"/>
    </source>
</evidence>
<dbReference type="SUPFAM" id="SSF90123">
    <property type="entry name" value="ABC transporter transmembrane region"/>
    <property type="match status" value="1"/>
</dbReference>
<dbReference type="Pfam" id="PF00664">
    <property type="entry name" value="ABC_membrane"/>
    <property type="match status" value="1"/>
</dbReference>
<dbReference type="InterPro" id="IPR011527">
    <property type="entry name" value="ABC1_TM_dom"/>
</dbReference>
<dbReference type="InterPro" id="IPR027417">
    <property type="entry name" value="P-loop_NTPase"/>
</dbReference>
<comment type="caution">
    <text evidence="12">The sequence shown here is derived from an EMBL/GenBank/DDBJ whole genome shotgun (WGS) entry which is preliminary data.</text>
</comment>
<evidence type="ECO:0000256" key="7">
    <source>
        <dbReference type="ARBA" id="ARBA00022989"/>
    </source>
</evidence>
<evidence type="ECO:0000256" key="1">
    <source>
        <dbReference type="ARBA" id="ARBA00004651"/>
    </source>
</evidence>
<dbReference type="Pfam" id="PF00005">
    <property type="entry name" value="ABC_tran"/>
    <property type="match status" value="1"/>
</dbReference>
<evidence type="ECO:0000256" key="8">
    <source>
        <dbReference type="ARBA" id="ARBA00023136"/>
    </source>
</evidence>
<dbReference type="FunFam" id="3.40.50.300:FF:000221">
    <property type="entry name" value="Multidrug ABC transporter ATP-binding protein"/>
    <property type="match status" value="1"/>
</dbReference>
<evidence type="ECO:0000256" key="5">
    <source>
        <dbReference type="ARBA" id="ARBA00022741"/>
    </source>
</evidence>
<keyword evidence="2" id="KW-0813">Transport</keyword>
<evidence type="ECO:0000256" key="6">
    <source>
        <dbReference type="ARBA" id="ARBA00022840"/>
    </source>
</evidence>
<protein>
    <submittedName>
        <fullName evidence="12">ATP-binding cassette domain-containing protein</fullName>
    </submittedName>
</protein>
<keyword evidence="7 9" id="KW-1133">Transmembrane helix</keyword>
<dbReference type="PANTHER" id="PTHR43394">
    <property type="entry name" value="ATP-DEPENDENT PERMEASE MDL1, MITOCHONDRIAL"/>
    <property type="match status" value="1"/>
</dbReference>
<feature type="transmembrane region" description="Helical" evidence="9">
    <location>
        <begin position="242"/>
        <end position="258"/>
    </location>
</feature>
<comment type="subcellular location">
    <subcellularLocation>
        <location evidence="1">Cell membrane</location>
        <topology evidence="1">Multi-pass membrane protein</topology>
    </subcellularLocation>
</comment>
<dbReference type="PROSITE" id="PS50929">
    <property type="entry name" value="ABC_TM1F"/>
    <property type="match status" value="1"/>
</dbReference>
<dbReference type="InterPro" id="IPR003593">
    <property type="entry name" value="AAA+_ATPase"/>
</dbReference>
<keyword evidence="3" id="KW-1003">Cell membrane</keyword>
<evidence type="ECO:0000313" key="12">
    <source>
        <dbReference type="EMBL" id="MRX72456.1"/>
    </source>
</evidence>
<dbReference type="GO" id="GO:0005886">
    <property type="term" value="C:plasma membrane"/>
    <property type="evidence" value="ECO:0007669"/>
    <property type="project" value="UniProtKB-SubCell"/>
</dbReference>
<feature type="domain" description="ABC transporter" evidence="10">
    <location>
        <begin position="332"/>
        <end position="565"/>
    </location>
</feature>
<keyword evidence="6 12" id="KW-0067">ATP-binding</keyword>
<dbReference type="SUPFAM" id="SSF52540">
    <property type="entry name" value="P-loop containing nucleoside triphosphate hydrolases"/>
    <property type="match status" value="1"/>
</dbReference>
<dbReference type="PROSITE" id="PS00211">
    <property type="entry name" value="ABC_TRANSPORTER_1"/>
    <property type="match status" value="1"/>
</dbReference>
<keyword evidence="4 9" id="KW-0812">Transmembrane</keyword>
<dbReference type="AlphaFoldDB" id="A0A7X2LYK7"/>
<dbReference type="GO" id="GO:0015421">
    <property type="term" value="F:ABC-type oligopeptide transporter activity"/>
    <property type="evidence" value="ECO:0007669"/>
    <property type="project" value="TreeGrafter"/>
</dbReference>
<proteinExistence type="predicted"/>
<evidence type="ECO:0000259" key="10">
    <source>
        <dbReference type="PROSITE" id="PS50893"/>
    </source>
</evidence>
<dbReference type="InterPro" id="IPR017871">
    <property type="entry name" value="ABC_transporter-like_CS"/>
</dbReference>
<dbReference type="PANTHER" id="PTHR43394:SF1">
    <property type="entry name" value="ATP-BINDING CASSETTE SUB-FAMILY B MEMBER 10, MITOCHONDRIAL"/>
    <property type="match status" value="1"/>
</dbReference>
<dbReference type="InterPro" id="IPR036640">
    <property type="entry name" value="ABC1_TM_sf"/>
</dbReference>
<evidence type="ECO:0000256" key="2">
    <source>
        <dbReference type="ARBA" id="ARBA00022448"/>
    </source>
</evidence>
<accession>A0A7X2LYK7</accession>
<feature type="domain" description="ABC transmembrane type-1" evidence="11">
    <location>
        <begin position="16"/>
        <end position="298"/>
    </location>
</feature>
<evidence type="ECO:0000256" key="9">
    <source>
        <dbReference type="SAM" id="Phobius"/>
    </source>
</evidence>
<gene>
    <name evidence="12" type="ORF">GJU40_09895</name>
</gene>
<feature type="transmembrane region" description="Helical" evidence="9">
    <location>
        <begin position="53"/>
        <end position="76"/>
    </location>
</feature>
<name>A0A7X2LYK7_9BACI</name>
<feature type="transmembrane region" description="Helical" evidence="9">
    <location>
        <begin position="133"/>
        <end position="151"/>
    </location>
</feature>
<dbReference type="OrthoDB" id="9770415at2"/>
<sequence>MKIMFKFLNPYRVAVAIALALMLFELGVELMQPLIIAKIIDDGILQNDLAVVLRWGGVLLGFSVFAFACGIINSFYASHVSQSFGFDVRKSLFNKIQDFSFFNFHSFQTSSLITRLTNDVTQVQNTVFMILRIMLRAPLLVVGGVLMAFFVHVQLAFLLAIVVPVLFLFLLWVMKKGGRMFNEVQKRLDSVNNVMQENLTGMRLIKAFLRRNHEITRFSDSNEELKDQTVGALRIMETTMPVLLLVMNVSVLSILWFGRVHITAGDAQVGQVVAVVNYAFRITSALSIMSFIIMAFSRARASSARMAEVLETDIDLLNGSNLESSSRIQGGIEYSNVSFQYPESGGNVLEELTFTVPAGSSAAVIGATGSGKSTLFQLIPRLYDTTEGEVRIDGKNVRDLPVKQLRKQIGLVPQEAMLFTGTIKENILWGKEDASQEEIEEAARHAQIHSTIMRLPKQYETVIGQKGVNLSGGQKQRISIARALIRKPAILLLDDSTSALDLQTEALLLENLESYRSTLVIITQKISTAMKMDQILLIEDGRVTANGTHEELLRESTLYQELYSTQFGEEEEHA</sequence>
<feature type="transmembrane region" description="Helical" evidence="9">
    <location>
        <begin position="278"/>
        <end position="296"/>
    </location>
</feature>
<dbReference type="PROSITE" id="PS50893">
    <property type="entry name" value="ABC_TRANSPORTER_2"/>
    <property type="match status" value="1"/>
</dbReference>
<dbReference type="EMBL" id="WKKI01000016">
    <property type="protein sequence ID" value="MRX72456.1"/>
    <property type="molecule type" value="Genomic_DNA"/>
</dbReference>
<evidence type="ECO:0000313" key="13">
    <source>
        <dbReference type="Proteomes" id="UP000448867"/>
    </source>
</evidence>
<keyword evidence="13" id="KW-1185">Reference proteome</keyword>
<dbReference type="InterPro" id="IPR039421">
    <property type="entry name" value="Type_1_exporter"/>
</dbReference>
<dbReference type="RefSeq" id="WP_154307620.1">
    <property type="nucleotide sequence ID" value="NZ_WKKI01000016.1"/>
</dbReference>
<dbReference type="SMART" id="SM00382">
    <property type="entry name" value="AAA"/>
    <property type="match status" value="1"/>
</dbReference>
<dbReference type="Gene3D" id="3.40.50.300">
    <property type="entry name" value="P-loop containing nucleotide triphosphate hydrolases"/>
    <property type="match status" value="1"/>
</dbReference>
<dbReference type="InterPro" id="IPR003439">
    <property type="entry name" value="ABC_transporter-like_ATP-bd"/>
</dbReference>
<keyword evidence="5" id="KW-0547">Nucleotide-binding</keyword>
<dbReference type="CDD" id="cd18548">
    <property type="entry name" value="ABC_6TM_Tm287_like"/>
    <property type="match status" value="1"/>
</dbReference>